<dbReference type="Proteomes" id="UP000324705">
    <property type="component" value="Chromosome 2B"/>
</dbReference>
<evidence type="ECO:0000313" key="4">
    <source>
        <dbReference type="Proteomes" id="UP000324705"/>
    </source>
</evidence>
<dbReference type="PANTHER" id="PTHR34710">
    <property type="entry name" value="OS03G0834100 PROTEIN"/>
    <property type="match status" value="1"/>
</dbReference>
<sequence>MEETRHLVGVGPARAKKARDARSEESDDMATKSKTYCSAAAAASEEESRRLREPESAARPFVLPGPADDEAKSRWAAPGRRRRACNWLRLLFRSPPLHPPPDFRPKMSRSEIKALNHDTMLQCLQLYNAAHPGDEYEPAPGKVTRRGKLDNYSFWTHGNFVARRKHSGCFSFLPALRTLFFFELIDRDEPVTGAYIFLGIPLGRGTRRNGELDYVCKTCYRQFHVPLAGLTRKCGCEDSKVERVCKMCYLDADVLHAFLGGFRFGHHQESFVKRYCSYY</sequence>
<name>A0A9R1PXS4_TRITD</name>
<feature type="domain" description="DUF3615" evidence="2">
    <location>
        <begin position="122"/>
        <end position="219"/>
    </location>
</feature>
<protein>
    <recommendedName>
        <fullName evidence="2">DUF3615 domain-containing protein</fullName>
    </recommendedName>
</protein>
<dbReference type="AlphaFoldDB" id="A0A9R1PXS4"/>
<proteinExistence type="predicted"/>
<organism evidence="3 4">
    <name type="scientific">Triticum turgidum subsp. durum</name>
    <name type="common">Durum wheat</name>
    <name type="synonym">Triticum durum</name>
    <dbReference type="NCBI Taxonomy" id="4567"/>
    <lineage>
        <taxon>Eukaryota</taxon>
        <taxon>Viridiplantae</taxon>
        <taxon>Streptophyta</taxon>
        <taxon>Embryophyta</taxon>
        <taxon>Tracheophyta</taxon>
        <taxon>Spermatophyta</taxon>
        <taxon>Magnoliopsida</taxon>
        <taxon>Liliopsida</taxon>
        <taxon>Poales</taxon>
        <taxon>Poaceae</taxon>
        <taxon>BOP clade</taxon>
        <taxon>Pooideae</taxon>
        <taxon>Triticodae</taxon>
        <taxon>Triticeae</taxon>
        <taxon>Triticinae</taxon>
        <taxon>Triticum</taxon>
    </lineage>
</organism>
<keyword evidence="4" id="KW-1185">Reference proteome</keyword>
<accession>A0A9R1PXS4</accession>
<gene>
    <name evidence="3" type="ORF">TRITD_2Bv1G219250</name>
</gene>
<feature type="region of interest" description="Disordered" evidence="1">
    <location>
        <begin position="1"/>
        <end position="76"/>
    </location>
</feature>
<dbReference type="PANTHER" id="PTHR34710:SF18">
    <property type="entry name" value="OS05G0522700 PROTEIN"/>
    <property type="match status" value="1"/>
</dbReference>
<evidence type="ECO:0000259" key="2">
    <source>
        <dbReference type="Pfam" id="PF12274"/>
    </source>
</evidence>
<dbReference type="Pfam" id="PF12274">
    <property type="entry name" value="DUF3615"/>
    <property type="match status" value="1"/>
</dbReference>
<feature type="compositionally biased region" description="Basic and acidic residues" evidence="1">
    <location>
        <begin position="46"/>
        <end position="56"/>
    </location>
</feature>
<reference evidence="3 4" key="1">
    <citation type="submission" date="2017-09" db="EMBL/GenBank/DDBJ databases">
        <authorList>
            <consortium name="International Durum Wheat Genome Sequencing Consortium (IDWGSC)"/>
            <person name="Milanesi L."/>
        </authorList>
    </citation>
    <scope>NUCLEOTIDE SEQUENCE [LARGE SCALE GENOMIC DNA]</scope>
    <source>
        <strain evidence="4">cv. Svevo</strain>
    </source>
</reference>
<dbReference type="InterPro" id="IPR022059">
    <property type="entry name" value="DUF3615"/>
</dbReference>
<evidence type="ECO:0000313" key="3">
    <source>
        <dbReference type="EMBL" id="VAH51717.1"/>
    </source>
</evidence>
<dbReference type="EMBL" id="LT934114">
    <property type="protein sequence ID" value="VAH51717.1"/>
    <property type="molecule type" value="Genomic_DNA"/>
</dbReference>
<dbReference type="Gramene" id="TRITD2Bv1G219250.2">
    <property type="protein sequence ID" value="TRITD2Bv1G219250.2"/>
    <property type="gene ID" value="TRITD2Bv1G219250"/>
</dbReference>
<evidence type="ECO:0000256" key="1">
    <source>
        <dbReference type="SAM" id="MobiDB-lite"/>
    </source>
</evidence>